<dbReference type="EMBL" id="BGZK01000380">
    <property type="protein sequence ID" value="GBP40365.1"/>
    <property type="molecule type" value="Genomic_DNA"/>
</dbReference>
<dbReference type="OrthoDB" id="414730at2759"/>
<keyword evidence="2" id="KW-0695">RNA-directed DNA polymerase</keyword>
<evidence type="ECO:0000259" key="1">
    <source>
        <dbReference type="Pfam" id="PF00078"/>
    </source>
</evidence>
<dbReference type="PANTHER" id="PTHR19446">
    <property type="entry name" value="REVERSE TRANSCRIPTASES"/>
    <property type="match status" value="1"/>
</dbReference>
<gene>
    <name evidence="2" type="primary">RTase</name>
    <name evidence="2" type="ORF">EVAR_86511_1</name>
</gene>
<dbReference type="AlphaFoldDB" id="A0A4C1VRC4"/>
<keyword evidence="3" id="KW-1185">Reference proteome</keyword>
<dbReference type="InterPro" id="IPR000477">
    <property type="entry name" value="RT_dom"/>
</dbReference>
<keyword evidence="2" id="KW-0808">Transferase</keyword>
<dbReference type="SUPFAM" id="SSF56672">
    <property type="entry name" value="DNA/RNA polymerases"/>
    <property type="match status" value="1"/>
</dbReference>
<accession>A0A4C1VRC4</accession>
<dbReference type="STRING" id="151549.A0A4C1VRC4"/>
<organism evidence="2 3">
    <name type="scientific">Eumeta variegata</name>
    <name type="common">Bagworm moth</name>
    <name type="synonym">Eumeta japonica</name>
    <dbReference type="NCBI Taxonomy" id="151549"/>
    <lineage>
        <taxon>Eukaryota</taxon>
        <taxon>Metazoa</taxon>
        <taxon>Ecdysozoa</taxon>
        <taxon>Arthropoda</taxon>
        <taxon>Hexapoda</taxon>
        <taxon>Insecta</taxon>
        <taxon>Pterygota</taxon>
        <taxon>Neoptera</taxon>
        <taxon>Endopterygota</taxon>
        <taxon>Lepidoptera</taxon>
        <taxon>Glossata</taxon>
        <taxon>Ditrysia</taxon>
        <taxon>Tineoidea</taxon>
        <taxon>Psychidae</taxon>
        <taxon>Oiketicinae</taxon>
        <taxon>Eumeta</taxon>
    </lineage>
</organism>
<dbReference type="Proteomes" id="UP000299102">
    <property type="component" value="Unassembled WGS sequence"/>
</dbReference>
<feature type="domain" description="Reverse transcriptase" evidence="1">
    <location>
        <begin position="46"/>
        <end position="143"/>
    </location>
</feature>
<keyword evidence="2" id="KW-0548">Nucleotidyltransferase</keyword>
<dbReference type="InterPro" id="IPR043502">
    <property type="entry name" value="DNA/RNA_pol_sf"/>
</dbReference>
<comment type="caution">
    <text evidence="2">The sequence shown here is derived from an EMBL/GenBank/DDBJ whole genome shotgun (WGS) entry which is preliminary data.</text>
</comment>
<dbReference type="Pfam" id="PF00078">
    <property type="entry name" value="RVT_1"/>
    <property type="match status" value="1"/>
</dbReference>
<reference evidence="2 3" key="1">
    <citation type="journal article" date="2019" name="Commun. Biol.">
        <title>The bagworm genome reveals a unique fibroin gene that provides high tensile strength.</title>
        <authorList>
            <person name="Kono N."/>
            <person name="Nakamura H."/>
            <person name="Ohtoshi R."/>
            <person name="Tomita M."/>
            <person name="Numata K."/>
            <person name="Arakawa K."/>
        </authorList>
    </citation>
    <scope>NUCLEOTIDE SEQUENCE [LARGE SCALE GENOMIC DNA]</scope>
</reference>
<evidence type="ECO:0000313" key="3">
    <source>
        <dbReference type="Proteomes" id="UP000299102"/>
    </source>
</evidence>
<dbReference type="GO" id="GO:0003964">
    <property type="term" value="F:RNA-directed DNA polymerase activity"/>
    <property type="evidence" value="ECO:0007669"/>
    <property type="project" value="UniProtKB-KW"/>
</dbReference>
<name>A0A4C1VRC4_EUMVA</name>
<evidence type="ECO:0000313" key="2">
    <source>
        <dbReference type="EMBL" id="GBP40365.1"/>
    </source>
</evidence>
<sequence length="231" mass="26242">MDSIGSKALKLFSVPHVALLVVIFNACIKNCYFPTTWKEAVVIGILKPGKLRDLPASYRPISLLSILGKLFEKPLKTRLNDHIIEKDLIINKQFGFRPNHSCPQQALRLVAYILEEFKIKKKAVEVFFDVAKTFDRVWHAGQSHADGISMPEWPSLNEGVKALGFRHSSHKWFRSCTPTATYEARAEINIETLSIILPTHRRNPYSEATVKGIRSAGLRNAAQRNRRYTCL</sequence>
<protein>
    <submittedName>
        <fullName evidence="2">Probable RNA-directed DNA polymerase from transposon BS</fullName>
    </submittedName>
</protein>
<proteinExistence type="predicted"/>